<dbReference type="AlphaFoldDB" id="A0AA38WDU8"/>
<dbReference type="CDD" id="cd07816">
    <property type="entry name" value="Bet_v1-like"/>
    <property type="match status" value="1"/>
</dbReference>
<comment type="similarity">
    <text evidence="1">Belongs to the BetVI family.</text>
</comment>
<organism evidence="3 4">
    <name type="scientific">Centaurea solstitialis</name>
    <name type="common">yellow star-thistle</name>
    <dbReference type="NCBI Taxonomy" id="347529"/>
    <lineage>
        <taxon>Eukaryota</taxon>
        <taxon>Viridiplantae</taxon>
        <taxon>Streptophyta</taxon>
        <taxon>Embryophyta</taxon>
        <taxon>Tracheophyta</taxon>
        <taxon>Spermatophyta</taxon>
        <taxon>Magnoliopsida</taxon>
        <taxon>eudicotyledons</taxon>
        <taxon>Gunneridae</taxon>
        <taxon>Pentapetalae</taxon>
        <taxon>asterids</taxon>
        <taxon>campanulids</taxon>
        <taxon>Asterales</taxon>
        <taxon>Asteraceae</taxon>
        <taxon>Carduoideae</taxon>
        <taxon>Cardueae</taxon>
        <taxon>Centaureinae</taxon>
        <taxon>Centaurea</taxon>
    </lineage>
</organism>
<dbReference type="GO" id="GO:0005634">
    <property type="term" value="C:nucleus"/>
    <property type="evidence" value="ECO:0007669"/>
    <property type="project" value="TreeGrafter"/>
</dbReference>
<dbReference type="InterPro" id="IPR024949">
    <property type="entry name" value="Bet_v_I_allergen"/>
</dbReference>
<dbReference type="PANTHER" id="PTHR31213:SF209">
    <property type="entry name" value="START-LIKE DOMAIN, BET V I TYPE ALLERGEN-RELATED"/>
    <property type="match status" value="1"/>
</dbReference>
<dbReference type="InterPro" id="IPR023393">
    <property type="entry name" value="START-like_dom_sf"/>
</dbReference>
<proteinExistence type="inferred from homology"/>
<dbReference type="SUPFAM" id="SSF55961">
    <property type="entry name" value="Bet v1-like"/>
    <property type="match status" value="1"/>
</dbReference>
<dbReference type="FunFam" id="3.30.530.20:FF:000007">
    <property type="entry name" value="Major pollen allergen Bet v 1-A"/>
    <property type="match status" value="1"/>
</dbReference>
<evidence type="ECO:0000256" key="1">
    <source>
        <dbReference type="ARBA" id="ARBA00009744"/>
    </source>
</evidence>
<keyword evidence="4" id="KW-1185">Reference proteome</keyword>
<feature type="domain" description="Bet v I/Major latex protein" evidence="2">
    <location>
        <begin position="1"/>
        <end position="154"/>
    </location>
</feature>
<dbReference type="GO" id="GO:0038023">
    <property type="term" value="F:signaling receptor activity"/>
    <property type="evidence" value="ECO:0007669"/>
    <property type="project" value="InterPro"/>
</dbReference>
<dbReference type="GO" id="GO:0010427">
    <property type="term" value="F:abscisic acid binding"/>
    <property type="evidence" value="ECO:0007669"/>
    <property type="project" value="InterPro"/>
</dbReference>
<dbReference type="Gene3D" id="3.30.530.20">
    <property type="match status" value="1"/>
</dbReference>
<dbReference type="GO" id="GO:0006952">
    <property type="term" value="P:defense response"/>
    <property type="evidence" value="ECO:0007669"/>
    <property type="project" value="InterPro"/>
</dbReference>
<dbReference type="Proteomes" id="UP001172457">
    <property type="component" value="Chromosome 5"/>
</dbReference>
<dbReference type="GO" id="GO:0005737">
    <property type="term" value="C:cytoplasm"/>
    <property type="evidence" value="ECO:0007669"/>
    <property type="project" value="TreeGrafter"/>
</dbReference>
<sequence>MTVVTTEVEIAAAFPAEKLFKVIVNFDTLAPKVVPQVFKSISIVEGDGGVGTIKKCIHGEAVPYTTSIQKVDAVDMSNLSVSYTIYEGDSLFDFLDSISHTIKISPGADGGSVYKHTTTYNCKGEATVPEEMLTQTNEGYKKVFKAIEAHVLANPDAY</sequence>
<accession>A0AA38WDU8</accession>
<evidence type="ECO:0000313" key="3">
    <source>
        <dbReference type="EMBL" id="KAJ9546499.1"/>
    </source>
</evidence>
<dbReference type="GO" id="GO:0009738">
    <property type="term" value="P:abscisic acid-activated signaling pathway"/>
    <property type="evidence" value="ECO:0007669"/>
    <property type="project" value="InterPro"/>
</dbReference>
<reference evidence="3" key="1">
    <citation type="submission" date="2023-03" db="EMBL/GenBank/DDBJ databases">
        <title>Chromosome-scale reference genome and RAD-based genetic map of yellow starthistle (Centaurea solstitialis) reveal putative structural variation and QTLs associated with invader traits.</title>
        <authorList>
            <person name="Reatini B."/>
            <person name="Cang F.A."/>
            <person name="Jiang Q."/>
            <person name="Mckibben M.T.W."/>
            <person name="Barker M.S."/>
            <person name="Rieseberg L.H."/>
            <person name="Dlugosch K.M."/>
        </authorList>
    </citation>
    <scope>NUCLEOTIDE SEQUENCE</scope>
    <source>
        <strain evidence="3">CAN-66</strain>
        <tissue evidence="3">Leaf</tissue>
    </source>
</reference>
<gene>
    <name evidence="3" type="ORF">OSB04_019042</name>
</gene>
<dbReference type="SMART" id="SM01037">
    <property type="entry name" value="Bet_v_1"/>
    <property type="match status" value="1"/>
</dbReference>
<name>A0AA38WDU8_9ASTR</name>
<dbReference type="GO" id="GO:0004864">
    <property type="term" value="F:protein phosphatase inhibitor activity"/>
    <property type="evidence" value="ECO:0007669"/>
    <property type="project" value="InterPro"/>
</dbReference>
<dbReference type="Pfam" id="PF00407">
    <property type="entry name" value="Bet_v_1"/>
    <property type="match status" value="1"/>
</dbReference>
<dbReference type="PANTHER" id="PTHR31213">
    <property type="entry name" value="OS08G0374000 PROTEIN-RELATED"/>
    <property type="match status" value="1"/>
</dbReference>
<dbReference type="EMBL" id="JARYMX010000005">
    <property type="protein sequence ID" value="KAJ9546499.1"/>
    <property type="molecule type" value="Genomic_DNA"/>
</dbReference>
<dbReference type="PRINTS" id="PR00634">
    <property type="entry name" value="BETALLERGEN"/>
</dbReference>
<comment type="caution">
    <text evidence="3">The sequence shown here is derived from an EMBL/GenBank/DDBJ whole genome shotgun (WGS) entry which is preliminary data.</text>
</comment>
<dbReference type="InterPro" id="IPR050279">
    <property type="entry name" value="Plant_def-hormone_signal"/>
</dbReference>
<dbReference type="InterPro" id="IPR000916">
    <property type="entry name" value="Bet_v_I/MLP"/>
</dbReference>
<evidence type="ECO:0000313" key="4">
    <source>
        <dbReference type="Proteomes" id="UP001172457"/>
    </source>
</evidence>
<evidence type="ECO:0000259" key="2">
    <source>
        <dbReference type="SMART" id="SM01037"/>
    </source>
</evidence>
<protein>
    <recommendedName>
        <fullName evidence="2">Bet v I/Major latex protein domain-containing protein</fullName>
    </recommendedName>
</protein>